<dbReference type="Proteomes" id="UP000204143">
    <property type="component" value="Segment"/>
</dbReference>
<name>R4T7P7_9CAUD</name>
<gene>
    <name evidence="1" type="primary">20</name>
    <name evidence="1" type="ORF">HCTV2_20</name>
</gene>
<accession>R4T7P7</accession>
<dbReference type="EMBL" id="KC292028">
    <property type="protein sequence ID" value="AGM11794.1"/>
    <property type="molecule type" value="Genomic_DNA"/>
</dbReference>
<evidence type="ECO:0000313" key="2">
    <source>
        <dbReference type="Proteomes" id="UP000204143"/>
    </source>
</evidence>
<dbReference type="RefSeq" id="YP_008058382.1">
    <property type="nucleotide sequence ID" value="NC_021319.1"/>
</dbReference>
<reference evidence="1 2" key="1">
    <citation type="submission" date="2012-12" db="EMBL/GenBank/DDBJ databases">
        <authorList>
            <person name="Sencilo A."/>
            <person name="Jacobs-Sera D."/>
            <person name="Russell D.A."/>
            <person name="Ko C."/>
            <person name="Bowman C.A."/>
            <person name="Atanasova N."/>
            <person name="Osterlund E."/>
            <person name="Oksanen H.M."/>
            <person name="Bamford D.H."/>
            <person name="Hatfull G.F."/>
            <person name="Roine E."/>
            <person name="Hendrix R.W."/>
        </authorList>
    </citation>
    <scope>NUCLEOTIDE SEQUENCE [LARGE SCALE GENOMIC DNA]</scope>
</reference>
<sequence length="121" mass="13197">MNARGLTFDAMTDAPMDGGLQTDGECIGCEREGIVLLDGYLCERCHGEVWAEYEDAVQRFGLYSPSGDMGIDGGLVAVGIAYGENVVLAWLSGPPSAEVYRSIEDFSSVYQERENLATIWF</sequence>
<evidence type="ECO:0000313" key="1">
    <source>
        <dbReference type="EMBL" id="AGM11794.1"/>
    </source>
</evidence>
<organism evidence="1 2">
    <name type="scientific">Haloarcula californiae tailed virus 2</name>
    <dbReference type="NCBI Taxonomy" id="1273747"/>
    <lineage>
        <taxon>Viruses</taxon>
        <taxon>Duplodnaviria</taxon>
        <taxon>Heunggongvirae</taxon>
        <taxon>Uroviricota</taxon>
        <taxon>Caudoviricetes</taxon>
        <taxon>Saparoviridae</taxon>
        <taxon>Samsavirus</taxon>
        <taxon>Samsavirus crystalli</taxon>
        <taxon>Samsavirus HCTV2</taxon>
    </lineage>
</organism>
<dbReference type="GeneID" id="16193637"/>
<protein>
    <submittedName>
        <fullName evidence="1">Uncharacterized protein</fullName>
    </submittedName>
</protein>
<dbReference type="KEGG" id="vg:16193637"/>
<proteinExistence type="predicted"/>
<keyword evidence="2" id="KW-1185">Reference proteome</keyword>